<dbReference type="Proteomes" id="UP000318288">
    <property type="component" value="Unassembled WGS sequence"/>
</dbReference>
<comment type="caution">
    <text evidence="1">The sequence shown here is derived from an EMBL/GenBank/DDBJ whole genome shotgun (WGS) entry which is preliminary data.</text>
</comment>
<dbReference type="PANTHER" id="PTHR30528:SF0">
    <property type="entry name" value="CYTOPLASMIC PROTEIN"/>
    <property type="match status" value="1"/>
</dbReference>
<proteinExistence type="predicted"/>
<protein>
    <recommendedName>
        <fullName evidence="3">Winged helix DNA-binding domain-containing protein</fullName>
    </recommendedName>
</protein>
<reference evidence="1 2" key="1">
    <citation type="submission" date="2019-02" db="EMBL/GenBank/DDBJ databases">
        <title>Deep-cultivation of Planctomycetes and their phenomic and genomic characterization uncovers novel biology.</title>
        <authorList>
            <person name="Wiegand S."/>
            <person name="Jogler M."/>
            <person name="Boedeker C."/>
            <person name="Pinto D."/>
            <person name="Vollmers J."/>
            <person name="Rivas-Marin E."/>
            <person name="Kohn T."/>
            <person name="Peeters S.H."/>
            <person name="Heuer A."/>
            <person name="Rast P."/>
            <person name="Oberbeckmann S."/>
            <person name="Bunk B."/>
            <person name="Jeske O."/>
            <person name="Meyerdierks A."/>
            <person name="Storesund J.E."/>
            <person name="Kallscheuer N."/>
            <person name="Luecker S."/>
            <person name="Lage O.M."/>
            <person name="Pohl T."/>
            <person name="Merkel B.J."/>
            <person name="Hornburger P."/>
            <person name="Mueller R.-W."/>
            <person name="Bruemmer F."/>
            <person name="Labrenz M."/>
            <person name="Spormann A.M."/>
            <person name="Op Den Camp H."/>
            <person name="Overmann J."/>
            <person name="Amann R."/>
            <person name="Jetten M.S.M."/>
            <person name="Mascher T."/>
            <person name="Medema M.H."/>
            <person name="Devos D.P."/>
            <person name="Kaster A.-K."/>
            <person name="Ovreas L."/>
            <person name="Rohde M."/>
            <person name="Galperin M.Y."/>
            <person name="Jogler C."/>
        </authorList>
    </citation>
    <scope>NUCLEOTIDE SEQUENCE [LARGE SCALE GENOMIC DNA]</scope>
    <source>
        <strain evidence="1 2">Poly51</strain>
    </source>
</reference>
<dbReference type="PANTHER" id="PTHR30528">
    <property type="entry name" value="CYTOPLASMIC PROTEIN"/>
    <property type="match status" value="1"/>
</dbReference>
<name>A0A5C6FFU5_9BACT</name>
<dbReference type="AlphaFoldDB" id="A0A5C6FFU5"/>
<gene>
    <name evidence="1" type="ORF">Poly51_06660</name>
</gene>
<keyword evidence="2" id="KW-1185">Reference proteome</keyword>
<evidence type="ECO:0000313" key="2">
    <source>
        <dbReference type="Proteomes" id="UP000318288"/>
    </source>
</evidence>
<dbReference type="InterPro" id="IPR009351">
    <property type="entry name" value="AlkZ-like"/>
</dbReference>
<organism evidence="1 2">
    <name type="scientific">Rubripirellula tenax</name>
    <dbReference type="NCBI Taxonomy" id="2528015"/>
    <lineage>
        <taxon>Bacteria</taxon>
        <taxon>Pseudomonadati</taxon>
        <taxon>Planctomycetota</taxon>
        <taxon>Planctomycetia</taxon>
        <taxon>Pirellulales</taxon>
        <taxon>Pirellulaceae</taxon>
        <taxon>Rubripirellula</taxon>
    </lineage>
</organism>
<dbReference type="RefSeq" id="WP_186775314.1">
    <property type="nucleotide sequence ID" value="NZ_SJPW01000001.1"/>
</dbReference>
<dbReference type="Pfam" id="PF06224">
    <property type="entry name" value="AlkZ-like"/>
    <property type="match status" value="1"/>
</dbReference>
<evidence type="ECO:0000313" key="1">
    <source>
        <dbReference type="EMBL" id="TWU60391.1"/>
    </source>
</evidence>
<sequence length="369" mass="42817">MKMVEALGIREFRRRVVAGSFPEFNRVADALKKLHFVQADPIRSPARAQDLVLRQRVVGYGAGDLEQRFPQLDAEEGYLFAYGIMTPEVWRSLRHRPHPKLKKLERDVLSAVTEMGEVHPRGLDDRFGRKSVTNYWGGKSQETKQALDRLHHHGYLRVSRREKGIRVYEVPSDTDEQPGEQPSNALERYRHLALTTSFVFGPTTERFLVSELRSHNHLLPSRADRLAAVKSLVQTGALAEVEVAGVTYLWRRRDWMADEIPSRVRILAPFDPLVRDRERFEMLWDWTYRFEAYVPQAKRERGYYAMPVLWRDQVVGWANAKVVDDRLHVEFGYVEGRPRAKDFRSLAEAEVEAMTKFLGLESGSWELTL</sequence>
<accession>A0A5C6FFU5</accession>
<dbReference type="EMBL" id="SJPW01000001">
    <property type="protein sequence ID" value="TWU60391.1"/>
    <property type="molecule type" value="Genomic_DNA"/>
</dbReference>
<evidence type="ECO:0008006" key="3">
    <source>
        <dbReference type="Google" id="ProtNLM"/>
    </source>
</evidence>